<evidence type="ECO:0000313" key="2">
    <source>
        <dbReference type="Proteomes" id="UP000887566"/>
    </source>
</evidence>
<feature type="compositionally biased region" description="Low complexity" evidence="1">
    <location>
        <begin position="119"/>
        <end position="129"/>
    </location>
</feature>
<proteinExistence type="predicted"/>
<dbReference type="Proteomes" id="UP000887566">
    <property type="component" value="Unplaced"/>
</dbReference>
<feature type="region of interest" description="Disordered" evidence="1">
    <location>
        <begin position="420"/>
        <end position="454"/>
    </location>
</feature>
<protein>
    <submittedName>
        <fullName evidence="3">Uncharacterized protein</fullName>
    </submittedName>
</protein>
<feature type="compositionally biased region" description="Polar residues" evidence="1">
    <location>
        <begin position="75"/>
        <end position="88"/>
    </location>
</feature>
<dbReference type="WBParaSite" id="PSAMB.scaffold7320size7846.g29913.t1">
    <property type="protein sequence ID" value="PSAMB.scaffold7320size7846.g29913.t1"/>
    <property type="gene ID" value="PSAMB.scaffold7320size7846.g29913"/>
</dbReference>
<feature type="region of interest" description="Disordered" evidence="1">
    <location>
        <begin position="651"/>
        <end position="749"/>
    </location>
</feature>
<sequence>MSLAPVVRHGGPIPQDDKDLAGGEGDKQVGFNGEPTEPVPIEGGELPESRQAEPSGIVPGGPESSDISIAAGETDTGSNPSLNPASQLSPGLDSAASGDSGSALPPDVLNQGGNGGSAGESENLEASLSQPKGEDASTSGAFVAQTTSASLLPNQPGLPPFGQPENPTTSETENRTTAVSSSIDSLNAGGQGGQGAPEGQSTLTTDGLSRPPVLGGGSLNETVGANGFVAGPLLTQFPPIGVETSTTGISTAAQTGSGVGDLNSGPIGQAQGAPGDLTLSTSSSQGFNPGQPQPDLTSAASSANISEQDSSTTTSSLTFTEGQLNSTSTSSSETFTTAHLGEIVPNSNSESSQNRSGSDVTTSSEQLPIDLSSAASSTTTSFGFTEVRQNGDSTSAFTSLNNLTDQSSATSASLESTTAGILGFNPQSGSTANNDSSSSSAQQETTTTGSLAFTNDRNQSFEVVNGQLVEVTRSPESGIFSSGAVSTLAAGHDGDNATFGQLTQLPLDGQQPTQAPSFEAPRGPSGIDLNGTTASPFEFPSSTANNLTEASTTGSFGFPGEQPLGGNVNASTDIFTTAGQTTGVTDQNGTLGTTGLSGLLGGQQGETTTTASFAQTEGQLPAEGGITRANTSTSAEETTTGSIFIGGESAFSNHQEQGNSNGSSGTTQSLFGVTDSTPTTAQTNATGGESPTSFPVPDSFPQQPNATIGSNVGGEPSGAGTPLLPGDHTLSPIGVHSNESTTSAGVLVP</sequence>
<reference evidence="3" key="1">
    <citation type="submission" date="2022-11" db="UniProtKB">
        <authorList>
            <consortium name="WormBaseParasite"/>
        </authorList>
    </citation>
    <scope>IDENTIFICATION</scope>
</reference>
<dbReference type="AlphaFoldDB" id="A0A914X960"/>
<feature type="compositionally biased region" description="Low complexity" evidence="1">
    <location>
        <begin position="310"/>
        <end position="337"/>
    </location>
</feature>
<feature type="compositionally biased region" description="Polar residues" evidence="1">
    <location>
        <begin position="278"/>
        <end position="309"/>
    </location>
</feature>
<feature type="compositionally biased region" description="Polar residues" evidence="1">
    <location>
        <begin position="737"/>
        <end position="749"/>
    </location>
</feature>
<keyword evidence="2" id="KW-1185">Reference proteome</keyword>
<feature type="region of interest" description="Disordered" evidence="1">
    <location>
        <begin position="1"/>
        <end position="219"/>
    </location>
</feature>
<evidence type="ECO:0000256" key="1">
    <source>
        <dbReference type="SAM" id="MobiDB-lite"/>
    </source>
</evidence>
<organism evidence="2 3">
    <name type="scientific">Plectus sambesii</name>
    <dbReference type="NCBI Taxonomy" id="2011161"/>
    <lineage>
        <taxon>Eukaryota</taxon>
        <taxon>Metazoa</taxon>
        <taxon>Ecdysozoa</taxon>
        <taxon>Nematoda</taxon>
        <taxon>Chromadorea</taxon>
        <taxon>Plectida</taxon>
        <taxon>Plectina</taxon>
        <taxon>Plectoidea</taxon>
        <taxon>Plectidae</taxon>
        <taxon>Plectus</taxon>
    </lineage>
</organism>
<feature type="compositionally biased region" description="Low complexity" evidence="1">
    <location>
        <begin position="346"/>
        <end position="358"/>
    </location>
</feature>
<feature type="compositionally biased region" description="Basic and acidic residues" evidence="1">
    <location>
        <begin position="15"/>
        <end position="27"/>
    </location>
</feature>
<feature type="compositionally biased region" description="Polar residues" evidence="1">
    <location>
        <begin position="700"/>
        <end position="710"/>
    </location>
</feature>
<feature type="compositionally biased region" description="Polar residues" evidence="1">
    <location>
        <begin position="136"/>
        <end position="153"/>
    </location>
</feature>
<feature type="compositionally biased region" description="Low complexity" evidence="1">
    <location>
        <begin position="89"/>
        <end position="106"/>
    </location>
</feature>
<accession>A0A914X960</accession>
<feature type="compositionally biased region" description="Polar residues" evidence="1">
    <location>
        <begin position="670"/>
        <end position="693"/>
    </location>
</feature>
<evidence type="ECO:0000313" key="3">
    <source>
        <dbReference type="WBParaSite" id="PSAMB.scaffold7320size7846.g29913.t1"/>
    </source>
</evidence>
<feature type="compositionally biased region" description="Low complexity" evidence="1">
    <location>
        <begin position="428"/>
        <end position="450"/>
    </location>
</feature>
<feature type="compositionally biased region" description="Polar residues" evidence="1">
    <location>
        <begin position="165"/>
        <end position="185"/>
    </location>
</feature>
<name>A0A914X960_9BILA</name>
<feature type="region of interest" description="Disordered" evidence="1">
    <location>
        <begin position="251"/>
        <end position="380"/>
    </location>
</feature>
<feature type="compositionally biased region" description="Low complexity" evidence="1">
    <location>
        <begin position="652"/>
        <end position="669"/>
    </location>
</feature>